<dbReference type="GO" id="GO:0005832">
    <property type="term" value="C:chaperonin-containing T-complex"/>
    <property type="evidence" value="ECO:0000318"/>
    <property type="project" value="GO_Central"/>
</dbReference>
<dbReference type="eggNOG" id="KOG0358">
    <property type="taxonomic scope" value="Eukaryota"/>
</dbReference>
<protein>
    <submittedName>
        <fullName evidence="7">Uncharacterized protein</fullName>
    </submittedName>
</protein>
<dbReference type="STRING" id="5786.F0ZSM0"/>
<dbReference type="PANTHER" id="PTHR11353">
    <property type="entry name" value="CHAPERONIN"/>
    <property type="match status" value="1"/>
</dbReference>
<dbReference type="VEuPathDB" id="AmoebaDB:DICPUDRAFT_88934"/>
<dbReference type="Proteomes" id="UP000001064">
    <property type="component" value="Unassembled WGS sequence"/>
</dbReference>
<keyword evidence="2 6" id="KW-0547">Nucleotide-binding</keyword>
<dbReference type="SUPFAM" id="SSF48592">
    <property type="entry name" value="GroEL equatorial domain-like"/>
    <property type="match status" value="1"/>
</dbReference>
<evidence type="ECO:0000256" key="6">
    <source>
        <dbReference type="RuleBase" id="RU004187"/>
    </source>
</evidence>
<dbReference type="Gene3D" id="3.50.7.10">
    <property type="entry name" value="GroEL"/>
    <property type="match status" value="1"/>
</dbReference>
<name>F0ZSM0_DICPU</name>
<dbReference type="FunCoup" id="F0ZSM0">
    <property type="interactions" value="457"/>
</dbReference>
<evidence type="ECO:0000256" key="4">
    <source>
        <dbReference type="ARBA" id="ARBA00023186"/>
    </source>
</evidence>
<dbReference type="OMA" id="TILIWEP"/>
<dbReference type="KEGG" id="dpp:DICPUDRAFT_88934"/>
<dbReference type="InterPro" id="IPR002194">
    <property type="entry name" value="Chaperonin_TCP-1_CS"/>
</dbReference>
<dbReference type="GO" id="GO:0005524">
    <property type="term" value="F:ATP binding"/>
    <property type="evidence" value="ECO:0007669"/>
    <property type="project" value="UniProtKB-KW"/>
</dbReference>
<sequence length="573" mass="65271">MTHLNFIPVYSIFKILSTSLGPKGLDKVIVNIEESTLFTQNENYNQNFDINDLIITNDGATIMKNLPIKHPLGIILKQLSNSIDVQVGDGTTSGVILACKLLEESEKLLIKNYHPNLIIKSYQIAYDQCKKILNLNCIELNIPSIFIYNEKEFNNAENNDIKILKQIISTSLSSKILSNYIEQFTKFCFQAVSYIQDPSSTLIFNNIQNNIKYNKILGNNIASTKLIRGIIIKLRLDNINIMELNNSSFNSNNSVNNNFKTMLINFDIGFIDENTLKLIKYNNLNFNKIEMIENEKKQLEIKQATDFISNLKNQNKEDEPIIIFSSKRISLSCLKLFKDNNIKIIYNLSDEEILNIQKVTFSPIVINTITSTIHSSYFGTCKINQTIEKQSEFYLEILNDQSNVCTFLLKAPSVFIIEEIQRSLNDSISILSLIIENKKIISGGGSNELQLSSGLEKFIKSNEFNQLVVDESKQDIFKIMNCIKSFARALQIIPILLINNAGFDSLVLFEHLKIIHKEQISKDYNYTSINLNSGKISNMLELGVIESLKGKETILKMIIDTVSMIIKIDQMIK</sequence>
<dbReference type="EMBL" id="GL871160">
    <property type="protein sequence ID" value="EGC33058.1"/>
    <property type="molecule type" value="Genomic_DNA"/>
</dbReference>
<dbReference type="InterPro" id="IPR002423">
    <property type="entry name" value="Cpn60/GroEL/TCP-1"/>
</dbReference>
<dbReference type="InterPro" id="IPR027410">
    <property type="entry name" value="TCP-1-like_intermed_sf"/>
</dbReference>
<comment type="similarity">
    <text evidence="1 6">Belongs to the TCP-1 chaperonin family.</text>
</comment>
<evidence type="ECO:0000256" key="1">
    <source>
        <dbReference type="ARBA" id="ARBA00008020"/>
    </source>
</evidence>
<reference evidence="8" key="1">
    <citation type="journal article" date="2011" name="Genome Biol.">
        <title>Comparative genomics of the social amoebae Dictyostelium discoideum and Dictyostelium purpureum.</title>
        <authorList>
            <consortium name="US DOE Joint Genome Institute (JGI-PGF)"/>
            <person name="Sucgang R."/>
            <person name="Kuo A."/>
            <person name="Tian X."/>
            <person name="Salerno W."/>
            <person name="Parikh A."/>
            <person name="Feasley C.L."/>
            <person name="Dalin E."/>
            <person name="Tu H."/>
            <person name="Huang E."/>
            <person name="Barry K."/>
            <person name="Lindquist E."/>
            <person name="Shapiro H."/>
            <person name="Bruce D."/>
            <person name="Schmutz J."/>
            <person name="Salamov A."/>
            <person name="Fey P."/>
            <person name="Gaudet P."/>
            <person name="Anjard C."/>
            <person name="Babu M.M."/>
            <person name="Basu S."/>
            <person name="Bushmanova Y."/>
            <person name="van der Wel H."/>
            <person name="Katoh-Kurasawa M."/>
            <person name="Dinh C."/>
            <person name="Coutinho P.M."/>
            <person name="Saito T."/>
            <person name="Elias M."/>
            <person name="Schaap P."/>
            <person name="Kay R.R."/>
            <person name="Henrissat B."/>
            <person name="Eichinger L."/>
            <person name="Rivero F."/>
            <person name="Putnam N.H."/>
            <person name="West C.M."/>
            <person name="Loomis W.F."/>
            <person name="Chisholm R.L."/>
            <person name="Shaulsky G."/>
            <person name="Strassmann J.E."/>
            <person name="Queller D.C."/>
            <person name="Kuspa A."/>
            <person name="Grigoriev I.V."/>
        </authorList>
    </citation>
    <scope>NUCLEOTIDE SEQUENCE [LARGE SCALE GENOMIC DNA]</scope>
    <source>
        <strain evidence="8">QSDP1</strain>
    </source>
</reference>
<dbReference type="AlphaFoldDB" id="F0ZSM0"/>
<dbReference type="InterPro" id="IPR027413">
    <property type="entry name" value="GROEL-like_equatorial_sf"/>
</dbReference>
<dbReference type="Gene3D" id="1.10.560.10">
    <property type="entry name" value="GroEL-like equatorial domain"/>
    <property type="match status" value="1"/>
</dbReference>
<dbReference type="CDD" id="cd00309">
    <property type="entry name" value="chaperonin_type_I_II"/>
    <property type="match status" value="1"/>
</dbReference>
<comment type="function">
    <text evidence="5">Molecular chaperone; assists the folding of proteins upon ATP hydrolysis. Known to play a role, in vitro, in the folding of actin and tubulin.</text>
</comment>
<dbReference type="PRINTS" id="PR00304">
    <property type="entry name" value="TCOMPLEXTCP1"/>
</dbReference>
<organism evidence="7 8">
    <name type="scientific">Dictyostelium purpureum</name>
    <name type="common">Slime mold</name>
    <dbReference type="NCBI Taxonomy" id="5786"/>
    <lineage>
        <taxon>Eukaryota</taxon>
        <taxon>Amoebozoa</taxon>
        <taxon>Evosea</taxon>
        <taxon>Eumycetozoa</taxon>
        <taxon>Dictyostelia</taxon>
        <taxon>Dictyosteliales</taxon>
        <taxon>Dictyosteliaceae</taxon>
        <taxon>Dictyostelium</taxon>
    </lineage>
</organism>
<dbReference type="GeneID" id="10504769"/>
<accession>F0ZSM0</accession>
<keyword evidence="4 6" id="KW-0143">Chaperone</keyword>
<proteinExistence type="inferred from homology"/>
<evidence type="ECO:0000313" key="7">
    <source>
        <dbReference type="EMBL" id="EGC33058.1"/>
    </source>
</evidence>
<evidence type="ECO:0000256" key="5">
    <source>
        <dbReference type="ARBA" id="ARBA00024677"/>
    </source>
</evidence>
<dbReference type="GO" id="GO:0051082">
    <property type="term" value="F:unfolded protein binding"/>
    <property type="evidence" value="ECO:0000318"/>
    <property type="project" value="GO_Central"/>
</dbReference>
<dbReference type="Pfam" id="PF00118">
    <property type="entry name" value="Cpn60_TCP1"/>
    <property type="match status" value="1"/>
</dbReference>
<evidence type="ECO:0000256" key="3">
    <source>
        <dbReference type="ARBA" id="ARBA00022840"/>
    </source>
</evidence>
<dbReference type="GO" id="GO:0006457">
    <property type="term" value="P:protein folding"/>
    <property type="evidence" value="ECO:0000318"/>
    <property type="project" value="GO_Central"/>
</dbReference>
<keyword evidence="8" id="KW-1185">Reference proteome</keyword>
<dbReference type="InterPro" id="IPR027409">
    <property type="entry name" value="GroEL-like_apical_dom_sf"/>
</dbReference>
<dbReference type="GO" id="GO:0140662">
    <property type="term" value="F:ATP-dependent protein folding chaperone"/>
    <property type="evidence" value="ECO:0007669"/>
    <property type="project" value="InterPro"/>
</dbReference>
<keyword evidence="3 6" id="KW-0067">ATP-binding</keyword>
<dbReference type="InParanoid" id="F0ZSM0"/>
<dbReference type="GO" id="GO:0016887">
    <property type="term" value="F:ATP hydrolysis activity"/>
    <property type="evidence" value="ECO:0007669"/>
    <property type="project" value="InterPro"/>
</dbReference>
<dbReference type="Gene3D" id="3.30.260.10">
    <property type="entry name" value="TCP-1-like chaperonin intermediate domain"/>
    <property type="match status" value="1"/>
</dbReference>
<dbReference type="SUPFAM" id="SSF54849">
    <property type="entry name" value="GroEL-intermediate domain like"/>
    <property type="match status" value="1"/>
</dbReference>
<gene>
    <name evidence="7" type="ORF">DICPUDRAFT_88934</name>
</gene>
<dbReference type="PROSITE" id="PS00751">
    <property type="entry name" value="TCP1_2"/>
    <property type="match status" value="1"/>
</dbReference>
<dbReference type="OrthoDB" id="19541at2759"/>
<evidence type="ECO:0000313" key="8">
    <source>
        <dbReference type="Proteomes" id="UP000001064"/>
    </source>
</evidence>
<dbReference type="InterPro" id="IPR017998">
    <property type="entry name" value="Chaperone_TCP-1"/>
</dbReference>
<dbReference type="RefSeq" id="XP_003290408.1">
    <property type="nucleotide sequence ID" value="XM_003290360.1"/>
</dbReference>
<dbReference type="SUPFAM" id="SSF52029">
    <property type="entry name" value="GroEL apical domain-like"/>
    <property type="match status" value="1"/>
</dbReference>
<evidence type="ECO:0000256" key="2">
    <source>
        <dbReference type="ARBA" id="ARBA00022741"/>
    </source>
</evidence>